<proteinExistence type="predicted"/>
<comment type="caution">
    <text evidence="1">The sequence shown here is derived from an EMBL/GenBank/DDBJ whole genome shotgun (WGS) entry which is preliminary data.</text>
</comment>
<evidence type="ECO:0000313" key="1">
    <source>
        <dbReference type="EMBL" id="KKD38922.1"/>
    </source>
</evidence>
<accession>A0A0F5YJT6</accession>
<dbReference type="Pfam" id="PF08865">
    <property type="entry name" value="DUF1830"/>
    <property type="match status" value="1"/>
</dbReference>
<evidence type="ECO:0008006" key="3">
    <source>
        <dbReference type="Google" id="ProtNLM"/>
    </source>
</evidence>
<organism evidence="1 2">
    <name type="scientific">Limnoraphis robusta CS-951</name>
    <dbReference type="NCBI Taxonomy" id="1637645"/>
    <lineage>
        <taxon>Bacteria</taxon>
        <taxon>Bacillati</taxon>
        <taxon>Cyanobacteriota</taxon>
        <taxon>Cyanophyceae</taxon>
        <taxon>Oscillatoriophycideae</taxon>
        <taxon>Oscillatoriales</taxon>
        <taxon>Sirenicapillariaceae</taxon>
        <taxon>Limnoraphis</taxon>
    </lineage>
</organism>
<dbReference type="InterPro" id="IPR014964">
    <property type="entry name" value="DUF1830"/>
</dbReference>
<dbReference type="Proteomes" id="UP000033607">
    <property type="component" value="Unassembled WGS sequence"/>
</dbReference>
<reference evidence="1 2" key="1">
    <citation type="submission" date="2015-06" db="EMBL/GenBank/DDBJ databases">
        <title>Draft genome assembly of filamentous brackish cyanobacterium Limnoraphis robusta strain CS-951.</title>
        <authorList>
            <person name="Willis A."/>
            <person name="Parks M."/>
            <person name="Burford M.A."/>
        </authorList>
    </citation>
    <scope>NUCLEOTIDE SEQUENCE [LARGE SCALE GENOMIC DNA]</scope>
    <source>
        <strain evidence="1 2">CS-951</strain>
    </source>
</reference>
<evidence type="ECO:0000313" key="2">
    <source>
        <dbReference type="Proteomes" id="UP000033607"/>
    </source>
</evidence>
<dbReference type="OrthoDB" id="460810at2"/>
<name>A0A0F5YJT6_9CYAN</name>
<dbReference type="RefSeq" id="WP_046277672.1">
    <property type="nucleotide sequence ID" value="NZ_LATL02000332.1"/>
</dbReference>
<protein>
    <recommendedName>
        <fullName evidence="3">DUF1830 domain-containing protein</fullName>
    </recommendedName>
</protein>
<dbReference type="AlphaFoldDB" id="A0A0F5YJT6"/>
<gene>
    <name evidence="1" type="ORF">WN50_06330</name>
</gene>
<sequence length="94" mass="10410">MTLTLDKLPANCETKLLCCYSNNSDKVQVVRIGNIQNWYLERVVFAGEDFLFEAPTEGELEVYQGDSDGVKLLQKHLCEGLQVEEGLGSKAANA</sequence>
<dbReference type="EMBL" id="LATL02000332">
    <property type="protein sequence ID" value="KKD38922.1"/>
    <property type="molecule type" value="Genomic_DNA"/>
</dbReference>